<dbReference type="CDD" id="cd00063">
    <property type="entry name" value="FN3"/>
    <property type="match status" value="2"/>
</dbReference>
<evidence type="ECO:0000313" key="3">
    <source>
        <dbReference type="Proteomes" id="UP000230750"/>
    </source>
</evidence>
<comment type="caution">
    <text evidence="2">The sequence shown here is derived from an EMBL/GenBank/DDBJ whole genome shotgun (WGS) entry which is preliminary data.</text>
</comment>
<dbReference type="AlphaFoldDB" id="A0A2G8LB28"/>
<protein>
    <recommendedName>
        <fullName evidence="1">Fibronectin type-III domain-containing protein</fullName>
    </recommendedName>
</protein>
<feature type="domain" description="Fibronectin type-III" evidence="1">
    <location>
        <begin position="31"/>
        <end position="131"/>
    </location>
</feature>
<dbReference type="SUPFAM" id="SSF49265">
    <property type="entry name" value="Fibronectin type III"/>
    <property type="match status" value="1"/>
</dbReference>
<organism evidence="2 3">
    <name type="scientific">Stichopus japonicus</name>
    <name type="common">Sea cucumber</name>
    <dbReference type="NCBI Taxonomy" id="307972"/>
    <lineage>
        <taxon>Eukaryota</taxon>
        <taxon>Metazoa</taxon>
        <taxon>Echinodermata</taxon>
        <taxon>Eleutherozoa</taxon>
        <taxon>Echinozoa</taxon>
        <taxon>Holothuroidea</taxon>
        <taxon>Aspidochirotacea</taxon>
        <taxon>Aspidochirotida</taxon>
        <taxon>Stichopodidae</taxon>
        <taxon>Apostichopus</taxon>
    </lineage>
</organism>
<sequence>MDRTLYCQLRKDDNKYAEYNITIDVFDLPVLQTAPKRGSITNSTVTISWSAWDEENEDGDPPVVGYTPYFKLASGLNWSIQDTSTSIKALNFTFTALAPEERYSFSVAAVREGEMGEGPKSPMLNATTICAVPLSGPGEVQANVAGERQENVEITWRVPSDEQVNCGSGVSIFTIYYSSKEVEPYDEGTKNIPDPDAASYIFDSLMVGMTYTFQMTLTTAGGESPVSDEVTHLLPSKLEICI</sequence>
<dbReference type="Gene3D" id="2.60.40.10">
    <property type="entry name" value="Immunoglobulins"/>
    <property type="match status" value="2"/>
</dbReference>
<dbReference type="InterPro" id="IPR013783">
    <property type="entry name" value="Ig-like_fold"/>
</dbReference>
<feature type="domain" description="Fibronectin type-III" evidence="1">
    <location>
        <begin position="136"/>
        <end position="237"/>
    </location>
</feature>
<dbReference type="PANTHER" id="PTHR26391:SF18">
    <property type="entry name" value="PROTEIN KINASE RECEPTOR TIE-1, PUTATIVE-RELATED"/>
    <property type="match status" value="1"/>
</dbReference>
<dbReference type="InterPro" id="IPR003961">
    <property type="entry name" value="FN3_dom"/>
</dbReference>
<dbReference type="OrthoDB" id="10265553at2759"/>
<evidence type="ECO:0000313" key="2">
    <source>
        <dbReference type="EMBL" id="PIK57434.1"/>
    </source>
</evidence>
<keyword evidence="3" id="KW-1185">Reference proteome</keyword>
<proteinExistence type="predicted"/>
<accession>A0A2G8LB28</accession>
<dbReference type="PROSITE" id="PS50853">
    <property type="entry name" value="FN3"/>
    <property type="match status" value="2"/>
</dbReference>
<evidence type="ECO:0000259" key="1">
    <source>
        <dbReference type="PROSITE" id="PS50853"/>
    </source>
</evidence>
<gene>
    <name evidence="2" type="ORF">BSL78_05648</name>
</gene>
<reference evidence="2 3" key="1">
    <citation type="journal article" date="2017" name="PLoS Biol.">
        <title>The sea cucumber genome provides insights into morphological evolution and visceral regeneration.</title>
        <authorList>
            <person name="Zhang X."/>
            <person name="Sun L."/>
            <person name="Yuan J."/>
            <person name="Sun Y."/>
            <person name="Gao Y."/>
            <person name="Zhang L."/>
            <person name="Li S."/>
            <person name="Dai H."/>
            <person name="Hamel J.F."/>
            <person name="Liu C."/>
            <person name="Yu Y."/>
            <person name="Liu S."/>
            <person name="Lin W."/>
            <person name="Guo K."/>
            <person name="Jin S."/>
            <person name="Xu P."/>
            <person name="Storey K.B."/>
            <person name="Huan P."/>
            <person name="Zhang T."/>
            <person name="Zhou Y."/>
            <person name="Zhang J."/>
            <person name="Lin C."/>
            <person name="Li X."/>
            <person name="Xing L."/>
            <person name="Huo D."/>
            <person name="Sun M."/>
            <person name="Wang L."/>
            <person name="Mercier A."/>
            <person name="Li F."/>
            <person name="Yang H."/>
            <person name="Xiang J."/>
        </authorList>
    </citation>
    <scope>NUCLEOTIDE SEQUENCE [LARGE SCALE GENOMIC DNA]</scope>
    <source>
        <strain evidence="2">Shaxun</strain>
        <tissue evidence="2">Muscle</tissue>
    </source>
</reference>
<dbReference type="PANTHER" id="PTHR26391">
    <property type="entry name" value="INACTIVE TYROSINE-PROTEIN KINASE 7"/>
    <property type="match status" value="1"/>
</dbReference>
<dbReference type="InterPro" id="IPR036116">
    <property type="entry name" value="FN3_sf"/>
</dbReference>
<name>A0A2G8LB28_STIJA</name>
<dbReference type="SMART" id="SM00060">
    <property type="entry name" value="FN3"/>
    <property type="match status" value="2"/>
</dbReference>
<dbReference type="Proteomes" id="UP000230750">
    <property type="component" value="Unassembled WGS sequence"/>
</dbReference>
<dbReference type="EMBL" id="MRZV01000142">
    <property type="protein sequence ID" value="PIK57434.1"/>
    <property type="molecule type" value="Genomic_DNA"/>
</dbReference>